<dbReference type="PANTHER" id="PTHR47967">
    <property type="entry name" value="OS07G0603500 PROTEIN-RELATED"/>
    <property type="match status" value="1"/>
</dbReference>
<dbReference type="SUPFAM" id="SSF50630">
    <property type="entry name" value="Acid proteases"/>
    <property type="match status" value="1"/>
</dbReference>
<keyword evidence="4" id="KW-0732">Signal</keyword>
<dbReference type="Pfam" id="PF14541">
    <property type="entry name" value="TAXi_C"/>
    <property type="match status" value="1"/>
</dbReference>
<feature type="chain" id="PRO_5044804928" description="Peptidase A1 domain-containing protein" evidence="4">
    <location>
        <begin position="27"/>
        <end position="477"/>
    </location>
</feature>
<dbReference type="InterPro" id="IPR021109">
    <property type="entry name" value="Peptidase_aspartic_dom_sf"/>
</dbReference>
<dbReference type="InterPro" id="IPR001969">
    <property type="entry name" value="Aspartic_peptidase_AS"/>
</dbReference>
<evidence type="ECO:0000256" key="2">
    <source>
        <dbReference type="ARBA" id="ARBA00022670"/>
    </source>
</evidence>
<evidence type="ECO:0000256" key="1">
    <source>
        <dbReference type="ARBA" id="ARBA00007447"/>
    </source>
</evidence>
<dbReference type="InterPro" id="IPR033121">
    <property type="entry name" value="PEPTIDASE_A1"/>
</dbReference>
<evidence type="ECO:0000313" key="6">
    <source>
        <dbReference type="EMBL" id="KAL3693620.1"/>
    </source>
</evidence>
<name>A0ABD3HU59_9MARC</name>
<protein>
    <recommendedName>
        <fullName evidence="5">Peptidase A1 domain-containing protein</fullName>
    </recommendedName>
</protein>
<organism evidence="6 7">
    <name type="scientific">Riccia sorocarpa</name>
    <dbReference type="NCBI Taxonomy" id="122646"/>
    <lineage>
        <taxon>Eukaryota</taxon>
        <taxon>Viridiplantae</taxon>
        <taxon>Streptophyta</taxon>
        <taxon>Embryophyta</taxon>
        <taxon>Marchantiophyta</taxon>
        <taxon>Marchantiopsida</taxon>
        <taxon>Marchantiidae</taxon>
        <taxon>Marchantiales</taxon>
        <taxon>Ricciaceae</taxon>
        <taxon>Riccia</taxon>
    </lineage>
</organism>
<dbReference type="FunFam" id="2.40.70.10:FF:000031">
    <property type="entry name" value="Aspartyl protease AED1"/>
    <property type="match status" value="1"/>
</dbReference>
<keyword evidence="2" id="KW-0645">Protease</keyword>
<dbReference type="PANTHER" id="PTHR47967:SF128">
    <property type="entry name" value="ASPARTIC PROTEINASE CDR1-LIKE"/>
    <property type="match status" value="1"/>
</dbReference>
<sequence>MGSKGVRMQLFAVAVILQLAIQAVPSASLGLDDSAYWAKVDNMKEALPQSVDDEPSGDSIQVEMLHFQHAMENLSITERVQMAVKRSVERLNYFHSRITKQDAPYQTAATFSSPVYSNQGSYLMSIQLGSPPSPVKFVAIADTGSDLVWIQGMPCTNCFQQPDPMYDPSRSPTAQKTTCSDNLCKALPRNSCNQNTANCQYYYAYGDQSTTQGDFYRDIVTLTSTQNVPRQFYNFGFGVGHNNKGTFQDTDGLVGLGQGPLSLVSQLGSNFDNVFSYCLTDFYSSSSKTSPLYLGSVSVQGIQYTPLVTNNANPTFYYVDVRGIQVGGQPLQYPSGTFAIDSSGNGGFILDSGTTVTQLPQGAYKPLVSTLESLINYPRVDGSRIGFDLCYDLSGTQNPSVPSVVFQFQGVNLDLPGNNIFLQVDNAGTFCLAIQGSSFSLGIYGNVQQQNFQVVHDRANRRIGNAGGIEGFASSLP</sequence>
<dbReference type="InterPro" id="IPR051708">
    <property type="entry name" value="Plant_Aspart_Prot_A1"/>
</dbReference>
<proteinExistence type="inferred from homology"/>
<evidence type="ECO:0000256" key="4">
    <source>
        <dbReference type="SAM" id="SignalP"/>
    </source>
</evidence>
<feature type="signal peptide" evidence="4">
    <location>
        <begin position="1"/>
        <end position="26"/>
    </location>
</feature>
<dbReference type="InterPro" id="IPR032799">
    <property type="entry name" value="TAXi_C"/>
</dbReference>
<comment type="similarity">
    <text evidence="1">Belongs to the peptidase A1 family.</text>
</comment>
<dbReference type="Gene3D" id="2.40.70.10">
    <property type="entry name" value="Acid Proteases"/>
    <property type="match status" value="2"/>
</dbReference>
<keyword evidence="3" id="KW-0378">Hydrolase</keyword>
<evidence type="ECO:0000259" key="5">
    <source>
        <dbReference type="PROSITE" id="PS51767"/>
    </source>
</evidence>
<dbReference type="Pfam" id="PF14543">
    <property type="entry name" value="TAXi_N"/>
    <property type="match status" value="1"/>
</dbReference>
<dbReference type="GO" id="GO:0006508">
    <property type="term" value="P:proteolysis"/>
    <property type="evidence" value="ECO:0007669"/>
    <property type="project" value="UniProtKB-KW"/>
</dbReference>
<dbReference type="PROSITE" id="PS00141">
    <property type="entry name" value="ASP_PROTEASE"/>
    <property type="match status" value="1"/>
</dbReference>
<dbReference type="AlphaFoldDB" id="A0ABD3HU59"/>
<dbReference type="InterPro" id="IPR032861">
    <property type="entry name" value="TAXi_N"/>
</dbReference>
<dbReference type="Proteomes" id="UP001633002">
    <property type="component" value="Unassembled WGS sequence"/>
</dbReference>
<evidence type="ECO:0000313" key="7">
    <source>
        <dbReference type="Proteomes" id="UP001633002"/>
    </source>
</evidence>
<dbReference type="GO" id="GO:0008233">
    <property type="term" value="F:peptidase activity"/>
    <property type="evidence" value="ECO:0007669"/>
    <property type="project" value="UniProtKB-KW"/>
</dbReference>
<dbReference type="PROSITE" id="PS51767">
    <property type="entry name" value="PEPTIDASE_A1"/>
    <property type="match status" value="1"/>
</dbReference>
<accession>A0ABD3HU59</accession>
<comment type="caution">
    <text evidence="6">The sequence shown here is derived from an EMBL/GenBank/DDBJ whole genome shotgun (WGS) entry which is preliminary data.</text>
</comment>
<dbReference type="EMBL" id="JBJQOH010000003">
    <property type="protein sequence ID" value="KAL3693620.1"/>
    <property type="molecule type" value="Genomic_DNA"/>
</dbReference>
<keyword evidence="7" id="KW-1185">Reference proteome</keyword>
<feature type="domain" description="Peptidase A1" evidence="5">
    <location>
        <begin position="122"/>
        <end position="466"/>
    </location>
</feature>
<gene>
    <name evidence="6" type="ORF">R1sor_007271</name>
</gene>
<evidence type="ECO:0000256" key="3">
    <source>
        <dbReference type="ARBA" id="ARBA00022801"/>
    </source>
</evidence>
<reference evidence="6 7" key="1">
    <citation type="submission" date="2024-09" db="EMBL/GenBank/DDBJ databases">
        <title>Chromosome-scale assembly of Riccia sorocarpa.</title>
        <authorList>
            <person name="Paukszto L."/>
        </authorList>
    </citation>
    <scope>NUCLEOTIDE SEQUENCE [LARGE SCALE GENOMIC DNA]</scope>
    <source>
        <strain evidence="6">LP-2024</strain>
        <tissue evidence="6">Aerial parts of the thallus</tissue>
    </source>
</reference>